<evidence type="ECO:0000313" key="2">
    <source>
        <dbReference type="Proteomes" id="UP000007304"/>
    </source>
</evidence>
<keyword evidence="2" id="KW-1185">Reference proteome</keyword>
<dbReference type="VEuPathDB" id="FungiDB:HMPREF1120_02816"/>
<name>H6BR14_EXODN</name>
<proteinExistence type="predicted"/>
<reference evidence="1" key="1">
    <citation type="submission" date="2011-07" db="EMBL/GenBank/DDBJ databases">
        <title>The Genome Sequence of Exophiala (Wangiella) dermatitidis NIH/UT8656.</title>
        <authorList>
            <consortium name="The Broad Institute Genome Sequencing Platform"/>
            <person name="Cuomo C."/>
            <person name="Wang Z."/>
            <person name="Hunicke-Smith S."/>
            <person name="Szanislo P.J."/>
            <person name="Earl A."/>
            <person name="Young S.K."/>
            <person name="Zeng Q."/>
            <person name="Gargeya S."/>
            <person name="Fitzgerald M."/>
            <person name="Haas B."/>
            <person name="Abouelleil A."/>
            <person name="Alvarado L."/>
            <person name="Arachchi H.M."/>
            <person name="Berlin A."/>
            <person name="Brown A."/>
            <person name="Chapman S.B."/>
            <person name="Chen Z."/>
            <person name="Dunbar C."/>
            <person name="Freedman E."/>
            <person name="Gearin G."/>
            <person name="Gellesch M."/>
            <person name="Goldberg J."/>
            <person name="Griggs A."/>
            <person name="Gujja S."/>
            <person name="Heiman D."/>
            <person name="Howarth C."/>
            <person name="Larson L."/>
            <person name="Lui A."/>
            <person name="MacDonald P.J.P."/>
            <person name="Montmayeur A."/>
            <person name="Murphy C."/>
            <person name="Neiman D."/>
            <person name="Pearson M."/>
            <person name="Priest M."/>
            <person name="Roberts A."/>
            <person name="Saif S."/>
            <person name="Shea T."/>
            <person name="Shenoy N."/>
            <person name="Sisk P."/>
            <person name="Stolte C."/>
            <person name="Sykes S."/>
            <person name="Wortman J."/>
            <person name="Nusbaum C."/>
            <person name="Birren B."/>
        </authorList>
    </citation>
    <scope>NUCLEOTIDE SEQUENCE</scope>
    <source>
        <strain evidence="1">NIH/UT8656</strain>
    </source>
</reference>
<dbReference type="EMBL" id="JH226131">
    <property type="protein sequence ID" value="EHY54649.1"/>
    <property type="molecule type" value="Genomic_DNA"/>
</dbReference>
<dbReference type="AlphaFoldDB" id="H6BR14"/>
<protein>
    <submittedName>
        <fullName evidence="1">Uncharacterized protein</fullName>
    </submittedName>
</protein>
<dbReference type="RefSeq" id="XP_009155110.1">
    <property type="nucleotide sequence ID" value="XM_009156862.1"/>
</dbReference>
<accession>H6BR14</accession>
<dbReference type="HOGENOM" id="CLU_1652158_0_0_1"/>
<dbReference type="Proteomes" id="UP000007304">
    <property type="component" value="Unassembled WGS sequence"/>
</dbReference>
<evidence type="ECO:0000313" key="1">
    <source>
        <dbReference type="EMBL" id="EHY54649.1"/>
    </source>
</evidence>
<organism evidence="1 2">
    <name type="scientific">Exophiala dermatitidis (strain ATCC 34100 / CBS 525.76 / NIH/UT8656)</name>
    <name type="common">Black yeast</name>
    <name type="synonym">Wangiella dermatitidis</name>
    <dbReference type="NCBI Taxonomy" id="858893"/>
    <lineage>
        <taxon>Eukaryota</taxon>
        <taxon>Fungi</taxon>
        <taxon>Dikarya</taxon>
        <taxon>Ascomycota</taxon>
        <taxon>Pezizomycotina</taxon>
        <taxon>Eurotiomycetes</taxon>
        <taxon>Chaetothyriomycetidae</taxon>
        <taxon>Chaetothyriales</taxon>
        <taxon>Herpotrichiellaceae</taxon>
        <taxon>Exophiala</taxon>
    </lineage>
</organism>
<dbReference type="InParanoid" id="H6BR14"/>
<gene>
    <name evidence="1" type="ORF">HMPREF1120_02816</name>
</gene>
<dbReference type="GeneID" id="20307455"/>
<sequence length="160" mass="17884">MVHRQGQPLHAFNSHIASTCLLTFGSSTVCLAMDKEVFNVLLDLYTAAAWRVSSRLLPLPDPSTKESHELASTALSTCRSVDRLGFDMAYFPAHLLSYLVLNCGPKFCKCGWSGLGHRRFPQHPTAGEGAQWPFLALNVELRPIDGDRKFFLETLTSRFR</sequence>